<keyword evidence="2" id="KW-1185">Reference proteome</keyword>
<dbReference type="PANTHER" id="PTHR46068:SF1">
    <property type="entry name" value="TRANSPOSASE IS30-LIKE HTH DOMAIN-CONTAINING PROTEIN"/>
    <property type="match status" value="1"/>
</dbReference>
<proteinExistence type="predicted"/>
<dbReference type="InterPro" id="IPR036397">
    <property type="entry name" value="RNaseH_sf"/>
</dbReference>
<dbReference type="EMBL" id="KN729516">
    <property type="protein sequence ID" value="KIH62180.1"/>
    <property type="molecule type" value="Genomic_DNA"/>
</dbReference>
<evidence type="ECO:0008006" key="3">
    <source>
        <dbReference type="Google" id="ProtNLM"/>
    </source>
</evidence>
<sequence>MNFYWADSGAGRRGRILFSDEKWFDVERAHNRQNDRVRLKGKPPLEEKMTTRRQIPKQVMVWTGITYTGKTPLIFVDEGVKVQGPQCCAILENKVSPGAPRYFRDEMRT</sequence>
<dbReference type="OrthoDB" id="9981685at2759"/>
<gene>
    <name evidence="1" type="ORF">ANCDUO_07539</name>
</gene>
<dbReference type="GO" id="GO:0003676">
    <property type="term" value="F:nucleic acid binding"/>
    <property type="evidence" value="ECO:0007669"/>
    <property type="project" value="InterPro"/>
</dbReference>
<reference evidence="1 2" key="1">
    <citation type="submission" date="2013-12" db="EMBL/GenBank/DDBJ databases">
        <title>Draft genome of the parsitic nematode Ancylostoma duodenale.</title>
        <authorList>
            <person name="Mitreva M."/>
        </authorList>
    </citation>
    <scope>NUCLEOTIDE SEQUENCE [LARGE SCALE GENOMIC DNA]</scope>
    <source>
        <strain evidence="1 2">Zhejiang</strain>
    </source>
</reference>
<evidence type="ECO:0000313" key="2">
    <source>
        <dbReference type="Proteomes" id="UP000054047"/>
    </source>
</evidence>
<dbReference type="AlphaFoldDB" id="A0A0C2GLS3"/>
<dbReference type="PANTHER" id="PTHR46068">
    <property type="entry name" value="PROTEIN CBG27172"/>
    <property type="match status" value="1"/>
</dbReference>
<organism evidence="1 2">
    <name type="scientific">Ancylostoma duodenale</name>
    <dbReference type="NCBI Taxonomy" id="51022"/>
    <lineage>
        <taxon>Eukaryota</taxon>
        <taxon>Metazoa</taxon>
        <taxon>Ecdysozoa</taxon>
        <taxon>Nematoda</taxon>
        <taxon>Chromadorea</taxon>
        <taxon>Rhabditida</taxon>
        <taxon>Rhabditina</taxon>
        <taxon>Rhabditomorpha</taxon>
        <taxon>Strongyloidea</taxon>
        <taxon>Ancylostomatidae</taxon>
        <taxon>Ancylostomatinae</taxon>
        <taxon>Ancylostoma</taxon>
    </lineage>
</organism>
<dbReference type="Gene3D" id="3.30.420.10">
    <property type="entry name" value="Ribonuclease H-like superfamily/Ribonuclease H"/>
    <property type="match status" value="1"/>
</dbReference>
<evidence type="ECO:0000313" key="1">
    <source>
        <dbReference type="EMBL" id="KIH62180.1"/>
    </source>
</evidence>
<accession>A0A0C2GLS3</accession>
<dbReference type="Proteomes" id="UP000054047">
    <property type="component" value="Unassembled WGS sequence"/>
</dbReference>
<protein>
    <recommendedName>
        <fullName evidence="3">Tc1-like transposase DDE domain-containing protein</fullName>
    </recommendedName>
</protein>
<name>A0A0C2GLS3_9BILA</name>